<dbReference type="PANTHER" id="PTHR22674:SF6">
    <property type="entry name" value="NTPASE KAP FAMILY P-LOOP DOMAIN-CONTAINING PROTEIN 1"/>
    <property type="match status" value="1"/>
</dbReference>
<organism evidence="4">
    <name type="scientific">seawater metagenome</name>
    <dbReference type="NCBI Taxonomy" id="1561972"/>
    <lineage>
        <taxon>unclassified sequences</taxon>
        <taxon>metagenomes</taxon>
        <taxon>ecological metagenomes</taxon>
    </lineage>
</organism>
<evidence type="ECO:0000256" key="2">
    <source>
        <dbReference type="SAM" id="Phobius"/>
    </source>
</evidence>
<dbReference type="InterPro" id="IPR027417">
    <property type="entry name" value="P-loop_NTPase"/>
</dbReference>
<keyword evidence="2" id="KW-0472">Membrane</keyword>
<dbReference type="SUPFAM" id="SSF52540">
    <property type="entry name" value="P-loop containing nucleoside triphosphate hydrolases"/>
    <property type="match status" value="1"/>
</dbReference>
<evidence type="ECO:0000313" key="4">
    <source>
        <dbReference type="EMBL" id="VVU95425.1"/>
    </source>
</evidence>
<dbReference type="InterPro" id="IPR052754">
    <property type="entry name" value="NTPase_KAP_P-loop"/>
</dbReference>
<keyword evidence="2" id="KW-0812">Transmembrane</keyword>
<dbReference type="EMBL" id="CABVLZ010000004">
    <property type="protein sequence ID" value="VVU95425.1"/>
    <property type="molecule type" value="Genomic_DNA"/>
</dbReference>
<evidence type="ECO:0000256" key="1">
    <source>
        <dbReference type="SAM" id="Coils"/>
    </source>
</evidence>
<gene>
    <name evidence="4" type="ORF">CPAV1605_1176</name>
</gene>
<protein>
    <submittedName>
        <fullName evidence="4">KAP family P-loop domain</fullName>
    </submittedName>
</protein>
<feature type="domain" description="KAP NTPase" evidence="3">
    <location>
        <begin position="224"/>
        <end position="597"/>
    </location>
</feature>
<sequence length="887" mass="104844">MNDKGIEIRLIIKNLNYYFITDDLSDIKFNLTYKNISHESAVYWKYTNGLPYNWKFLISDLEEEFLDNDIKIVMSDENIIEDNVILGDLNINIEEIIKFYTTNIKLRNLNHQIKYSDLDNVEKLQIFDPMKFPELAPGLYINKINKNILKDGKKVGDINLEILIICNSLKSLYITGEGRSHPNQFPYMESFKKNYRLLIEKKDMEDDLINVINENLSTNDEFQYSKYAEAFSKIINNPKLSLPLIIGIFASRGVGKSHLLNLIEDKVEEDYRKKYGKKNNILKNSDLDNEYNYISIDFNAWIYSGSDVLWAGLVTALYNQIEEYYGVYYTRWFRIEKKMFPNTYEKIKCIGLILLFLTSIIVAIVLYLNSDVQDIWTYFFTIISGIMSIGFFKNIFSISKFFISSFANEIQNATKSPNFSSKLGFMNDVKNEIREIIMPLLLESKTRVILFIDDLDKCAPDKIVDVLEAIQLLLSDSTTPFIVFLSADSSILIKAVESYYKVKYNNFTDINGYEYLNKILALSFSIPNVNTITRFNILKNVARNEEIKILKQNCEDNIREYLKEKEPILYKQFDNENILELFYNHYIKNNKSFKSVITIETKIKDINSFIGNKKKDQELLKIVIDTTNYDDIEANVNYRDNSTSKENIIRVTDEYIKKIEETINENISSYDNLEELYYSLDKLEIQLEKKEIEDFNLRIIEIKNKINNYFDNEKENIINKLFKGYSEKETKVFCDLSYYLGNNMNVRRSKRVINMYNISRYILPSYLYELRPYVIQIIIMAEFWNYRVTWLALILDYQHKEDTIHNDNFISKIEGISLKEFYKKSVIPNIEKYSNQVSDSIKKTDYNIQDFNNIIEYNDILLLHFYKIYNFVFNIDQCLKAEFDKIF</sequence>
<dbReference type="PANTHER" id="PTHR22674">
    <property type="entry name" value="NTPASE, KAP FAMILY P-LOOP DOMAIN-CONTAINING 1"/>
    <property type="match status" value="1"/>
</dbReference>
<dbReference type="Pfam" id="PF07693">
    <property type="entry name" value="KAP_NTPase"/>
    <property type="match status" value="1"/>
</dbReference>
<feature type="coiled-coil region" evidence="1">
    <location>
        <begin position="656"/>
        <end position="705"/>
    </location>
</feature>
<dbReference type="Gene3D" id="3.40.50.300">
    <property type="entry name" value="P-loop containing nucleotide triphosphate hydrolases"/>
    <property type="match status" value="1"/>
</dbReference>
<proteinExistence type="predicted"/>
<keyword evidence="2" id="KW-1133">Transmembrane helix</keyword>
<evidence type="ECO:0000259" key="3">
    <source>
        <dbReference type="Pfam" id="PF07693"/>
    </source>
</evidence>
<feature type="transmembrane region" description="Helical" evidence="2">
    <location>
        <begin position="347"/>
        <end position="369"/>
    </location>
</feature>
<keyword evidence="1" id="KW-0175">Coiled coil</keyword>
<name>A0A5E8CLX4_9ZZZZ</name>
<accession>A0A5E8CLX4</accession>
<dbReference type="AlphaFoldDB" id="A0A5E8CLX4"/>
<dbReference type="InterPro" id="IPR011646">
    <property type="entry name" value="KAP_P-loop"/>
</dbReference>
<feature type="transmembrane region" description="Helical" evidence="2">
    <location>
        <begin position="375"/>
        <end position="396"/>
    </location>
</feature>
<reference evidence="4" key="1">
    <citation type="submission" date="2019-09" db="EMBL/GenBank/DDBJ databases">
        <authorList>
            <person name="Needham M D."/>
        </authorList>
    </citation>
    <scope>NUCLEOTIDE SEQUENCE</scope>
</reference>